<protein>
    <submittedName>
        <fullName evidence="1">Uncharacterized protein</fullName>
    </submittedName>
</protein>
<dbReference type="Proteomes" id="UP000218113">
    <property type="component" value="Unassembled WGS sequence"/>
</dbReference>
<dbReference type="AlphaFoldDB" id="A0A2A4T7A2"/>
<dbReference type="Gene3D" id="1.10.3680.10">
    <property type="entry name" value="TerB-like"/>
    <property type="match status" value="1"/>
</dbReference>
<gene>
    <name evidence="1" type="ORF">COB67_04090</name>
</gene>
<proteinExistence type="predicted"/>
<evidence type="ECO:0000313" key="1">
    <source>
        <dbReference type="EMBL" id="PCI29443.1"/>
    </source>
</evidence>
<sequence length="592" mass="69741">MKQLIETLSQAQRIWFAEMLIQAILVDGKVLSPEVVFLKGIISQVDDEIERARLIQVVKEGKKVPLRHVENVPKGVLVGIFSQLIESCISDLFFAEEEKKLLFKIGMLFDFRRIYIKRWIDWGKEGVEWKQYQQNIVSCRINNREFIVPIHRMNTEQKKWYIDTMVSALMLAGLRDEKEIDLLQFILESSDSIEEKNTLKAHIFKRHRPPMKRPPKIHEEILILIFMDVVSTHIGSGKLSYQGDQQIKQLSDLSRISTIAYTQIIEWCNRVLHWKRMKAFLIANVQLNASAEDQEATQKGLLIPHPNNNSVKIRELECFICDDKTKINAFQLRHYSQVQDSNIFGITRYLKANDSFDFIDFSQIRVIICPVCYFASIDNNFFCKGEKHRMPDILCDPKFRQEWLEKANDRQELFGDKLDEIQSIQRSHSTVIAIYQHAIESMTKLRAKCLVDNLGEEEYLGKEINLRLQLVELLMQFENINQSEEELREVEKLCYKVFTTSGNDLLALKCTRVLLLSALYFDQTQDVENYYRFFENFKIDKLIFLKYDVRDYFNKLYLEIKLIYSKKEFYKKSALKGYHLDLSVKKALEEEL</sequence>
<dbReference type="SUPFAM" id="SSF158682">
    <property type="entry name" value="TerB-like"/>
    <property type="match status" value="1"/>
</dbReference>
<organism evidence="1 2">
    <name type="scientific">SAR324 cluster bacterium</name>
    <dbReference type="NCBI Taxonomy" id="2024889"/>
    <lineage>
        <taxon>Bacteria</taxon>
        <taxon>Deltaproteobacteria</taxon>
        <taxon>SAR324 cluster</taxon>
    </lineage>
</organism>
<evidence type="ECO:0000313" key="2">
    <source>
        <dbReference type="Proteomes" id="UP000218113"/>
    </source>
</evidence>
<accession>A0A2A4T7A2</accession>
<name>A0A2A4T7A2_9DELT</name>
<dbReference type="EMBL" id="NVSR01000014">
    <property type="protein sequence ID" value="PCI29443.1"/>
    <property type="molecule type" value="Genomic_DNA"/>
</dbReference>
<dbReference type="InterPro" id="IPR029024">
    <property type="entry name" value="TerB-like"/>
</dbReference>
<comment type="caution">
    <text evidence="1">The sequence shown here is derived from an EMBL/GenBank/DDBJ whole genome shotgun (WGS) entry which is preliminary data.</text>
</comment>
<reference evidence="2" key="1">
    <citation type="submission" date="2017-08" db="EMBL/GenBank/DDBJ databases">
        <title>A dynamic microbial community with high functional redundancy inhabits the cold, oxic subseafloor aquifer.</title>
        <authorList>
            <person name="Tully B.J."/>
            <person name="Wheat C.G."/>
            <person name="Glazer B.T."/>
            <person name="Huber J.A."/>
        </authorList>
    </citation>
    <scope>NUCLEOTIDE SEQUENCE [LARGE SCALE GENOMIC DNA]</scope>
</reference>